<keyword evidence="1" id="KW-1133">Transmembrane helix</keyword>
<keyword evidence="3" id="KW-1185">Reference proteome</keyword>
<evidence type="ECO:0000313" key="2">
    <source>
        <dbReference type="EMBL" id="RZG42855.1"/>
    </source>
</evidence>
<evidence type="ECO:0000313" key="3">
    <source>
        <dbReference type="Proteomes" id="UP000293863"/>
    </source>
</evidence>
<protein>
    <submittedName>
        <fullName evidence="2">Uncharacterized protein</fullName>
    </submittedName>
</protein>
<feature type="transmembrane region" description="Helical" evidence="1">
    <location>
        <begin position="39"/>
        <end position="59"/>
    </location>
</feature>
<gene>
    <name evidence="2" type="ORF">EXU28_18480</name>
</gene>
<comment type="caution">
    <text evidence="2">The sequence shown here is derived from an EMBL/GenBank/DDBJ whole genome shotgun (WGS) entry which is preliminary data.</text>
</comment>
<sequence length="68" mass="7619">MIICESLEYVESVAQEMGRSCVHLDLFTMLNSFMTVTQANQILALEAVIYAVMISYVWVVKGSQKIDG</sequence>
<dbReference type="EMBL" id="SGSQ01000050">
    <property type="protein sequence ID" value="RZG42855.1"/>
    <property type="molecule type" value="Genomic_DNA"/>
</dbReference>
<name>A0A4Q7AJ02_9GAMM</name>
<dbReference type="AlphaFoldDB" id="A0A4Q7AJ02"/>
<keyword evidence="1" id="KW-0472">Membrane</keyword>
<proteinExistence type="predicted"/>
<keyword evidence="1" id="KW-0812">Transmembrane</keyword>
<organism evidence="2 3">
    <name type="scientific">Acinetobacter wuhouensis</name>
    <dbReference type="NCBI Taxonomy" id="1879050"/>
    <lineage>
        <taxon>Bacteria</taxon>
        <taxon>Pseudomonadati</taxon>
        <taxon>Pseudomonadota</taxon>
        <taxon>Gammaproteobacteria</taxon>
        <taxon>Moraxellales</taxon>
        <taxon>Moraxellaceae</taxon>
        <taxon>Acinetobacter</taxon>
    </lineage>
</organism>
<accession>A0A4Q7AJ02</accession>
<evidence type="ECO:0000256" key="1">
    <source>
        <dbReference type="SAM" id="Phobius"/>
    </source>
</evidence>
<reference evidence="2 3" key="1">
    <citation type="submission" date="2019-02" db="EMBL/GenBank/DDBJ databases">
        <title>The Batch Genome Submission of Acinetobacter spp. strains.</title>
        <authorList>
            <person name="Qin J."/>
            <person name="Hu Y."/>
            <person name="Ye H."/>
            <person name="Wei L."/>
            <person name="Feng Y."/>
            <person name="Zong Z."/>
        </authorList>
    </citation>
    <scope>NUCLEOTIDE SEQUENCE [LARGE SCALE GENOMIC DNA]</scope>
    <source>
        <strain evidence="2 3">WCHAW060049</strain>
    </source>
</reference>
<dbReference type="Proteomes" id="UP000293863">
    <property type="component" value="Unassembled WGS sequence"/>
</dbReference>
<dbReference type="RefSeq" id="WP_130169012.1">
    <property type="nucleotide sequence ID" value="NZ_SGSQ01000050.1"/>
</dbReference>